<proteinExistence type="predicted"/>
<reference evidence="3" key="2">
    <citation type="journal article" date="2009" name="Genome Res.">
        <title>Comparative genomic analyses of the human fungal pathogens Coccidioides and their relatives.</title>
        <authorList>
            <person name="Sharpton T.J."/>
            <person name="Stajich J.E."/>
            <person name="Rounsley S.D."/>
            <person name="Gardner M.J."/>
            <person name="Wortman J.R."/>
            <person name="Jordar V.S."/>
            <person name="Maiti R."/>
            <person name="Kodira C.D."/>
            <person name="Neafsey D.E."/>
            <person name="Zeng Q."/>
            <person name="Hung C.-Y."/>
            <person name="McMahan C."/>
            <person name="Muszewska A."/>
            <person name="Grynberg M."/>
            <person name="Mandel M.A."/>
            <person name="Kellner E.M."/>
            <person name="Barker B.M."/>
            <person name="Galgiani J.N."/>
            <person name="Orbach M.J."/>
            <person name="Kirkland T.N."/>
            <person name="Cole G.T."/>
            <person name="Henn M.R."/>
            <person name="Birren B.W."/>
            <person name="Taylor J.W."/>
        </authorList>
    </citation>
    <scope>NUCLEOTIDE SEQUENCE [LARGE SCALE GENOMIC DNA]</scope>
    <source>
        <strain evidence="3">RMSCC 3488</strain>
    </source>
</reference>
<protein>
    <submittedName>
        <fullName evidence="2">Uncharacterized protein</fullName>
    </submittedName>
</protein>
<accession>A0A0J6I377</accession>
<name>A0A0J6I377_COCPO</name>
<feature type="region of interest" description="Disordered" evidence="1">
    <location>
        <begin position="81"/>
        <end position="110"/>
    </location>
</feature>
<evidence type="ECO:0000313" key="2">
    <source>
        <dbReference type="EMBL" id="KMM65822.1"/>
    </source>
</evidence>
<evidence type="ECO:0000313" key="3">
    <source>
        <dbReference type="Proteomes" id="UP000054567"/>
    </source>
</evidence>
<sequence>MLYDADKLSLLEAYNQLKCENNMYKAINHKSGLAYAANVEPGDYLADRIRSDKVENFTEKRRIGNKVGFDAMEIRRRSESLRQSRRCCGRKMPESGRSFTKHRQASLSSV</sequence>
<dbReference type="EMBL" id="DS268109">
    <property type="protein sequence ID" value="KMM65822.1"/>
    <property type="molecule type" value="Genomic_DNA"/>
</dbReference>
<organism evidence="2 3">
    <name type="scientific">Coccidioides posadasii RMSCC 3488</name>
    <dbReference type="NCBI Taxonomy" id="454284"/>
    <lineage>
        <taxon>Eukaryota</taxon>
        <taxon>Fungi</taxon>
        <taxon>Dikarya</taxon>
        <taxon>Ascomycota</taxon>
        <taxon>Pezizomycotina</taxon>
        <taxon>Eurotiomycetes</taxon>
        <taxon>Eurotiomycetidae</taxon>
        <taxon>Onygenales</taxon>
        <taxon>Onygenaceae</taxon>
        <taxon>Coccidioides</taxon>
    </lineage>
</organism>
<dbReference type="VEuPathDB" id="FungiDB:CPAG_02165"/>
<evidence type="ECO:0000256" key="1">
    <source>
        <dbReference type="SAM" id="MobiDB-lite"/>
    </source>
</evidence>
<reference evidence="2 3" key="1">
    <citation type="submission" date="2007-06" db="EMBL/GenBank/DDBJ databases">
        <title>The Genome Sequence of Coccidioides posadasii RMSCC_3488.</title>
        <authorList>
            <consortium name="Coccidioides Genome Resources Consortium"/>
            <consortium name="The Broad Institute Genome Sequencing Platform"/>
            <person name="Henn M.R."/>
            <person name="Sykes S."/>
            <person name="Young S."/>
            <person name="Jaffe D."/>
            <person name="Berlin A."/>
            <person name="Alvarez P."/>
            <person name="Butler J."/>
            <person name="Gnerre S."/>
            <person name="Grabherr M."/>
            <person name="Mauceli E."/>
            <person name="Brockman W."/>
            <person name="Kodira C."/>
            <person name="Alvarado L."/>
            <person name="Zeng Q."/>
            <person name="Crawford M."/>
            <person name="Antoine C."/>
            <person name="Devon K."/>
            <person name="Galgiani J."/>
            <person name="Orsborn K."/>
            <person name="Lewis M.L."/>
            <person name="Nusbaum C."/>
            <person name="Galagan J."/>
            <person name="Birren B."/>
        </authorList>
    </citation>
    <scope>NUCLEOTIDE SEQUENCE [LARGE SCALE GENOMIC DNA]</scope>
    <source>
        <strain evidence="2 3">RMSCC 3488</strain>
    </source>
</reference>
<dbReference type="Proteomes" id="UP000054567">
    <property type="component" value="Unassembled WGS sequence"/>
</dbReference>
<reference evidence="3" key="3">
    <citation type="journal article" date="2010" name="Genome Res.">
        <title>Population genomic sequencing of Coccidioides fungi reveals recent hybridization and transposon control.</title>
        <authorList>
            <person name="Neafsey D.E."/>
            <person name="Barker B.M."/>
            <person name="Sharpton T.J."/>
            <person name="Stajich J.E."/>
            <person name="Park D.J."/>
            <person name="Whiston E."/>
            <person name="Hung C.-Y."/>
            <person name="McMahan C."/>
            <person name="White J."/>
            <person name="Sykes S."/>
            <person name="Heiman D."/>
            <person name="Young S."/>
            <person name="Zeng Q."/>
            <person name="Abouelleil A."/>
            <person name="Aftuck L."/>
            <person name="Bessette D."/>
            <person name="Brown A."/>
            <person name="FitzGerald M."/>
            <person name="Lui A."/>
            <person name="Macdonald J.P."/>
            <person name="Priest M."/>
            <person name="Orbach M.J."/>
            <person name="Galgiani J.N."/>
            <person name="Kirkland T.N."/>
            <person name="Cole G.T."/>
            <person name="Birren B.W."/>
            <person name="Henn M.R."/>
            <person name="Taylor J.W."/>
            <person name="Rounsley S.D."/>
        </authorList>
    </citation>
    <scope>NUCLEOTIDE SEQUENCE [LARGE SCALE GENOMIC DNA]</scope>
    <source>
        <strain evidence="3">RMSCC 3488</strain>
    </source>
</reference>
<dbReference type="AlphaFoldDB" id="A0A0J6I377"/>
<gene>
    <name evidence="2" type="ORF">CPAG_02165</name>
</gene>